<name>A0ACC2VPS9_9TREE</name>
<accession>A0ACC2VPS9</accession>
<keyword evidence="2" id="KW-1185">Reference proteome</keyword>
<comment type="caution">
    <text evidence="1">The sequence shown here is derived from an EMBL/GenBank/DDBJ whole genome shotgun (WGS) entry which is preliminary data.</text>
</comment>
<dbReference type="EMBL" id="JASBWT010000011">
    <property type="protein sequence ID" value="KAJ9100631.1"/>
    <property type="molecule type" value="Genomic_DNA"/>
</dbReference>
<dbReference type="Proteomes" id="UP001227268">
    <property type="component" value="Unassembled WGS sequence"/>
</dbReference>
<organism evidence="1 2">
    <name type="scientific">Naganishia friedmannii</name>
    <dbReference type="NCBI Taxonomy" id="89922"/>
    <lineage>
        <taxon>Eukaryota</taxon>
        <taxon>Fungi</taxon>
        <taxon>Dikarya</taxon>
        <taxon>Basidiomycota</taxon>
        <taxon>Agaricomycotina</taxon>
        <taxon>Tremellomycetes</taxon>
        <taxon>Filobasidiales</taxon>
        <taxon>Filobasidiaceae</taxon>
        <taxon>Naganishia</taxon>
    </lineage>
</organism>
<reference evidence="1" key="1">
    <citation type="submission" date="2023-04" db="EMBL/GenBank/DDBJ databases">
        <title>Draft Genome sequencing of Naganishia species isolated from polar environments using Oxford Nanopore Technology.</title>
        <authorList>
            <person name="Leo P."/>
            <person name="Venkateswaran K."/>
        </authorList>
    </citation>
    <scope>NUCLEOTIDE SEQUENCE</scope>
    <source>
        <strain evidence="1">MNA-CCFEE 5423</strain>
    </source>
</reference>
<evidence type="ECO:0000313" key="1">
    <source>
        <dbReference type="EMBL" id="KAJ9100631.1"/>
    </source>
</evidence>
<proteinExistence type="predicted"/>
<protein>
    <submittedName>
        <fullName evidence="1">Uncharacterized protein</fullName>
    </submittedName>
</protein>
<sequence>MSSQTEQDQEGAALLTTLRYSPASAEPWPLFERHVARLVHAFTHFTIRAARTNDNDGDGDDGGDDLLHGLTEGIDREHGATDPRQINNPANTYPLTSNALAAFHTDIDSLASAPAGAGKSITLDPHTSTLPRSPTATTTTTTTAATGPRDPIPRVDKEEPPPPQLEALLRSFPGDMYRFKTTHRHAYDAAAERGRTRHPNSDPPVFDTLLHFRHTTRTSLAPARASSSRTTVDSNINIHDSCADHIYKDDDDDADDDLITELTTSNIAIYSPSSLHAAQWITPRLAPRPSSSDDSNDAGAPFLRGVTRTYLLALDKIREADITVREFRRLVREEGRAVVGMNGLRGVWLANPIFTTDN</sequence>
<evidence type="ECO:0000313" key="2">
    <source>
        <dbReference type="Proteomes" id="UP001227268"/>
    </source>
</evidence>
<gene>
    <name evidence="1" type="ORF">QFC21_003675</name>
</gene>